<comment type="caution">
    <text evidence="2">The sequence shown here is derived from an EMBL/GenBank/DDBJ whole genome shotgun (WGS) entry which is preliminary data.</text>
</comment>
<reference evidence="2" key="1">
    <citation type="journal article" date="2023" name="IScience">
        <title>Live-bearing cockroach genome reveals convergent evolutionary mechanisms linked to viviparity in insects and beyond.</title>
        <authorList>
            <person name="Fouks B."/>
            <person name="Harrison M.C."/>
            <person name="Mikhailova A.A."/>
            <person name="Marchal E."/>
            <person name="English S."/>
            <person name="Carruthers M."/>
            <person name="Jennings E.C."/>
            <person name="Chiamaka E.L."/>
            <person name="Frigard R.A."/>
            <person name="Pippel M."/>
            <person name="Attardo G.M."/>
            <person name="Benoit J.B."/>
            <person name="Bornberg-Bauer E."/>
            <person name="Tobe S.S."/>
        </authorList>
    </citation>
    <scope>NUCLEOTIDE SEQUENCE</scope>
    <source>
        <strain evidence="2">Stay&amp;Tobe</strain>
    </source>
</reference>
<organism evidence="2 3">
    <name type="scientific">Diploptera punctata</name>
    <name type="common">Pacific beetle cockroach</name>
    <dbReference type="NCBI Taxonomy" id="6984"/>
    <lineage>
        <taxon>Eukaryota</taxon>
        <taxon>Metazoa</taxon>
        <taxon>Ecdysozoa</taxon>
        <taxon>Arthropoda</taxon>
        <taxon>Hexapoda</taxon>
        <taxon>Insecta</taxon>
        <taxon>Pterygota</taxon>
        <taxon>Neoptera</taxon>
        <taxon>Polyneoptera</taxon>
        <taxon>Dictyoptera</taxon>
        <taxon>Blattodea</taxon>
        <taxon>Blaberoidea</taxon>
        <taxon>Blaberidae</taxon>
        <taxon>Diplopterinae</taxon>
        <taxon>Diploptera</taxon>
    </lineage>
</organism>
<sequence length="217" mass="25162">MATPQMKAQAVLWYAEFKSIIRVQREFRRVFNRDAPTARSIKKWRDTLLATGSVLKKHGGGRRASDEMVANVQAAFERSPRKSLRRASRELQIPKSTLQRIVHKRLKLHAYKVQLVQRLEPYDMPKRVEFANTMLDRLGADPDFMTKIFFSDEATFHLSGKQDGAPPHWSNESKTFVIFRCGDLDIKTCVFRPAIVKKCFWNPGFEKADIYCRLSLN</sequence>
<keyword evidence="3" id="KW-1185">Reference proteome</keyword>
<evidence type="ECO:0000259" key="1">
    <source>
        <dbReference type="Pfam" id="PF16087"/>
    </source>
</evidence>
<evidence type="ECO:0000313" key="2">
    <source>
        <dbReference type="EMBL" id="KAJ9592551.1"/>
    </source>
</evidence>
<evidence type="ECO:0000313" key="3">
    <source>
        <dbReference type="Proteomes" id="UP001233999"/>
    </source>
</evidence>
<feature type="domain" description="DUF4817" evidence="1">
    <location>
        <begin position="8"/>
        <end position="54"/>
    </location>
</feature>
<dbReference type="Pfam" id="PF16087">
    <property type="entry name" value="DUF4817"/>
    <property type="match status" value="1"/>
</dbReference>
<dbReference type="AlphaFoldDB" id="A0AAD8A505"/>
<dbReference type="PANTHER" id="PTHR47326:SF1">
    <property type="entry name" value="HTH PSQ-TYPE DOMAIN-CONTAINING PROTEIN"/>
    <property type="match status" value="1"/>
</dbReference>
<feature type="non-terminal residue" evidence="2">
    <location>
        <position position="217"/>
    </location>
</feature>
<dbReference type="PANTHER" id="PTHR47326">
    <property type="entry name" value="TRANSPOSABLE ELEMENT TC3 TRANSPOSASE-LIKE PROTEIN"/>
    <property type="match status" value="1"/>
</dbReference>
<gene>
    <name evidence="2" type="ORF">L9F63_015786</name>
</gene>
<proteinExistence type="predicted"/>
<name>A0AAD8A505_DIPPU</name>
<protein>
    <recommendedName>
        <fullName evidence="1">DUF4817 domain-containing protein</fullName>
    </recommendedName>
</protein>
<dbReference type="Proteomes" id="UP001233999">
    <property type="component" value="Unassembled WGS sequence"/>
</dbReference>
<accession>A0AAD8A505</accession>
<dbReference type="EMBL" id="JASPKZ010003832">
    <property type="protein sequence ID" value="KAJ9592551.1"/>
    <property type="molecule type" value="Genomic_DNA"/>
</dbReference>
<dbReference type="InterPro" id="IPR032135">
    <property type="entry name" value="DUF4817"/>
</dbReference>
<reference evidence="2" key="2">
    <citation type="submission" date="2023-05" db="EMBL/GenBank/DDBJ databases">
        <authorList>
            <person name="Fouks B."/>
        </authorList>
    </citation>
    <scope>NUCLEOTIDE SEQUENCE</scope>
    <source>
        <strain evidence="2">Stay&amp;Tobe</strain>
        <tissue evidence="2">Testes</tissue>
    </source>
</reference>